<protein>
    <submittedName>
        <fullName evidence="2">Uncharacterized protein</fullName>
    </submittedName>
</protein>
<dbReference type="GeneID" id="73350055"/>
<keyword evidence="1" id="KW-0472">Membrane</keyword>
<sequence>MPVLHPSGLVDTQSPMYAKFGYSRQCKAAVTTLRYNLLCSKVRYGSKGIQQIQNHDKFQVLYDFFVPTGITCSGNCGPYNFINVTPCEVHTVPTEKVAGGASAQGLCNSIAYHGCGGQRGGGNGVTATLLCVAGPSFIFLAIQLFVLANNYRNFGTLSGFYIDFCVGGFGHHPTGSDVVSIDAKSTFRARLTAGVWSPELYCTALLSVISVPIYLDPSTNSKFLNQRSDCIALARRLVTSHFKPKMRFLIFVAHAGLAIAATAPGCHFWVREISTGQNVGQGCVGKGWTTYPWAAKARVGVTADHSMANASQLYKANKIQSASKQRRKMTPVKERLYGDEGLLFTSTIYYMLCKVVTVGIANNMVND</sequence>
<keyword evidence="3" id="KW-1185">Reference proteome</keyword>
<dbReference type="Proteomes" id="UP000830671">
    <property type="component" value="Chromosome 9"/>
</dbReference>
<proteinExistence type="predicted"/>
<keyword evidence="1" id="KW-0812">Transmembrane</keyword>
<evidence type="ECO:0000313" key="3">
    <source>
        <dbReference type="Proteomes" id="UP000830671"/>
    </source>
</evidence>
<feature type="transmembrane region" description="Helical" evidence="1">
    <location>
        <begin position="195"/>
        <end position="215"/>
    </location>
</feature>
<name>A0A9Q8WPD2_9PEZI</name>
<reference evidence="2" key="1">
    <citation type="journal article" date="2021" name="Mol. Plant Microbe Interact.">
        <title>Complete Genome Sequence of the Plant-Pathogenic Fungus Colletotrichum lupini.</title>
        <authorList>
            <person name="Baroncelli R."/>
            <person name="Pensec F."/>
            <person name="Da Lio D."/>
            <person name="Boufleur T."/>
            <person name="Vicente I."/>
            <person name="Sarrocco S."/>
            <person name="Picot A."/>
            <person name="Baraldi E."/>
            <person name="Sukno S."/>
            <person name="Thon M."/>
            <person name="Le Floch G."/>
        </authorList>
    </citation>
    <scope>NUCLEOTIDE SEQUENCE</scope>
    <source>
        <strain evidence="2">IMI 504893</strain>
    </source>
</reference>
<gene>
    <name evidence="2" type="ORF">CLUP02_16121</name>
</gene>
<dbReference type="AlphaFoldDB" id="A0A9Q8WPD2"/>
<evidence type="ECO:0000256" key="1">
    <source>
        <dbReference type="SAM" id="Phobius"/>
    </source>
</evidence>
<accession>A0A9Q8WPD2</accession>
<feature type="transmembrane region" description="Helical" evidence="1">
    <location>
        <begin position="248"/>
        <end position="270"/>
    </location>
</feature>
<organism evidence="2 3">
    <name type="scientific">Colletotrichum lupini</name>
    <dbReference type="NCBI Taxonomy" id="145971"/>
    <lineage>
        <taxon>Eukaryota</taxon>
        <taxon>Fungi</taxon>
        <taxon>Dikarya</taxon>
        <taxon>Ascomycota</taxon>
        <taxon>Pezizomycotina</taxon>
        <taxon>Sordariomycetes</taxon>
        <taxon>Hypocreomycetidae</taxon>
        <taxon>Glomerellales</taxon>
        <taxon>Glomerellaceae</taxon>
        <taxon>Colletotrichum</taxon>
        <taxon>Colletotrichum acutatum species complex</taxon>
    </lineage>
</organism>
<dbReference type="EMBL" id="CP019481">
    <property type="protein sequence ID" value="UQC90591.1"/>
    <property type="molecule type" value="Genomic_DNA"/>
</dbReference>
<keyword evidence="1" id="KW-1133">Transmembrane helix</keyword>
<evidence type="ECO:0000313" key="2">
    <source>
        <dbReference type="EMBL" id="UQC90591.1"/>
    </source>
</evidence>
<feature type="transmembrane region" description="Helical" evidence="1">
    <location>
        <begin position="127"/>
        <end position="148"/>
    </location>
</feature>
<dbReference type="RefSeq" id="XP_049152192.1">
    <property type="nucleotide sequence ID" value="XM_049295045.1"/>
</dbReference>
<dbReference type="KEGG" id="clup:CLUP02_16121"/>